<dbReference type="EMBL" id="MLAK01001080">
    <property type="protein sequence ID" value="OHS98023.1"/>
    <property type="molecule type" value="Genomic_DNA"/>
</dbReference>
<evidence type="ECO:0000313" key="1">
    <source>
        <dbReference type="EMBL" id="OHS98023.1"/>
    </source>
</evidence>
<accession>A0A1J4JI69</accession>
<dbReference type="RefSeq" id="XP_068351160.1">
    <property type="nucleotide sequence ID" value="XM_068510392.1"/>
</dbReference>
<protein>
    <submittedName>
        <fullName evidence="1">Uncharacterized protein</fullName>
    </submittedName>
</protein>
<sequence>MWFGLQNVIPTLLLLQDMYKINSPSESLDQLFPDHKCISISNLSINLVLLFFALQANTLDIKKIGQFLSRHNKRLKTTLCKLYQITFILDAAGILSKGDNIGEIVLNPRFFALRMPMKEEPKIDILSIESLLNRPRNAPVNYIQCRNQDFEMFAKLIGESLIEI</sequence>
<organism evidence="1 2">
    <name type="scientific">Tritrichomonas foetus</name>
    <dbReference type="NCBI Taxonomy" id="1144522"/>
    <lineage>
        <taxon>Eukaryota</taxon>
        <taxon>Metamonada</taxon>
        <taxon>Parabasalia</taxon>
        <taxon>Tritrichomonadida</taxon>
        <taxon>Tritrichomonadidae</taxon>
        <taxon>Tritrichomonas</taxon>
    </lineage>
</organism>
<dbReference type="VEuPathDB" id="TrichDB:TRFO_35667"/>
<dbReference type="GeneID" id="94845096"/>
<dbReference type="Proteomes" id="UP000179807">
    <property type="component" value="Unassembled WGS sequence"/>
</dbReference>
<dbReference type="AlphaFoldDB" id="A0A1J4JI69"/>
<gene>
    <name evidence="1" type="ORF">TRFO_35667</name>
</gene>
<keyword evidence="2" id="KW-1185">Reference proteome</keyword>
<reference evidence="1" key="1">
    <citation type="submission" date="2016-10" db="EMBL/GenBank/DDBJ databases">
        <authorList>
            <person name="Benchimol M."/>
            <person name="Almeida L.G."/>
            <person name="Vasconcelos A.T."/>
            <person name="Perreira-Neves A."/>
            <person name="Rosa I.A."/>
            <person name="Tasca T."/>
            <person name="Bogo M.R."/>
            <person name="de Souza W."/>
        </authorList>
    </citation>
    <scope>NUCLEOTIDE SEQUENCE [LARGE SCALE GENOMIC DNA]</scope>
    <source>
        <strain evidence="1">K</strain>
    </source>
</reference>
<name>A0A1J4JI69_9EUKA</name>
<evidence type="ECO:0000313" key="2">
    <source>
        <dbReference type="Proteomes" id="UP000179807"/>
    </source>
</evidence>
<dbReference type="OrthoDB" id="5318at2759"/>
<proteinExistence type="predicted"/>
<comment type="caution">
    <text evidence="1">The sequence shown here is derived from an EMBL/GenBank/DDBJ whole genome shotgun (WGS) entry which is preliminary data.</text>
</comment>